<keyword evidence="3" id="KW-1185">Reference proteome</keyword>
<dbReference type="RefSeq" id="WP_114927721.1">
    <property type="nucleotide sequence ID" value="NZ_CP031229.1"/>
</dbReference>
<accession>A0A345NLP8</accession>
<dbReference type="Gene3D" id="3.30.70.1900">
    <property type="match status" value="1"/>
</dbReference>
<dbReference type="Pfam" id="PF10040">
    <property type="entry name" value="CRISPR_Cas6"/>
    <property type="match status" value="1"/>
</dbReference>
<protein>
    <submittedName>
        <fullName evidence="2">CRISPR system precrRNA processing endoribonuclease RAMP protein Cas6</fullName>
    </submittedName>
</protein>
<evidence type="ECO:0000313" key="3">
    <source>
        <dbReference type="Proteomes" id="UP000253790"/>
    </source>
</evidence>
<sequence length="248" mass="26802">MPSRWWIPVEGVDMSCVRIEHVHAAISRWFDRSLAEHHSGSKPYTISPPATDDEGRSGIELSVLSDEAHRRFFQGAEVGAAIRLGHQQGAIGMPISMHRHSWADMAQSVVARAWNVDLITPTTFRNGDRSSPLPNVRTIMTSLSQSWATWGATPAPDSLTATRGTWVSGLELSSTSVSFPVNQRGKRTIAEVVGSLGTLQLMATEEAARATGPLLQWAAYTGLGGMTRRGLGMVRIEPLAVGSHGRPG</sequence>
<evidence type="ECO:0000259" key="1">
    <source>
        <dbReference type="Pfam" id="PF10040"/>
    </source>
</evidence>
<reference evidence="2 3" key="1">
    <citation type="submission" date="2018-07" db="EMBL/GenBank/DDBJ databases">
        <title>Complete genome sequencing of Ornithinimicrobium sp. AMA3305.</title>
        <authorList>
            <person name="Bae J.-W."/>
        </authorList>
    </citation>
    <scope>NUCLEOTIDE SEQUENCE [LARGE SCALE GENOMIC DNA]</scope>
    <source>
        <strain evidence="2 3">AMA3305</strain>
    </source>
</reference>
<proteinExistence type="predicted"/>
<dbReference type="InterPro" id="IPR019267">
    <property type="entry name" value="CRISPR-assoc_Cas6_C"/>
</dbReference>
<gene>
    <name evidence="2" type="ORF">DV701_07320</name>
</gene>
<dbReference type="Proteomes" id="UP000253790">
    <property type="component" value="Chromosome"/>
</dbReference>
<dbReference type="AlphaFoldDB" id="A0A345NLP8"/>
<dbReference type="EMBL" id="CP031229">
    <property type="protein sequence ID" value="AXH95956.1"/>
    <property type="molecule type" value="Genomic_DNA"/>
</dbReference>
<name>A0A345NLP8_9MICO</name>
<dbReference type="OrthoDB" id="3725852at2"/>
<evidence type="ECO:0000313" key="2">
    <source>
        <dbReference type="EMBL" id="AXH95956.1"/>
    </source>
</evidence>
<dbReference type="CDD" id="cd21141">
    <property type="entry name" value="Cas6_III-like"/>
    <property type="match status" value="1"/>
</dbReference>
<feature type="domain" description="CRISPR-associated protein Cas6 C-terminal" evidence="1">
    <location>
        <begin position="117"/>
        <end position="234"/>
    </location>
</feature>
<dbReference type="KEGG" id="orn:DV701_07320"/>
<organism evidence="2 3">
    <name type="scientific">Ornithinimicrobium avium</name>
    <dbReference type="NCBI Taxonomy" id="2283195"/>
    <lineage>
        <taxon>Bacteria</taxon>
        <taxon>Bacillati</taxon>
        <taxon>Actinomycetota</taxon>
        <taxon>Actinomycetes</taxon>
        <taxon>Micrococcales</taxon>
        <taxon>Ornithinimicrobiaceae</taxon>
        <taxon>Ornithinimicrobium</taxon>
    </lineage>
</organism>